<dbReference type="AlphaFoldDB" id="A0A3S8ZS94"/>
<feature type="domain" description="DUF4123" evidence="1">
    <location>
        <begin position="30"/>
        <end position="147"/>
    </location>
</feature>
<accession>A0A3S8ZS94</accession>
<organism evidence="2 3">
    <name type="scientific">Iodobacter ciconiae</name>
    <dbReference type="NCBI Taxonomy" id="2496266"/>
    <lineage>
        <taxon>Bacteria</taxon>
        <taxon>Pseudomonadati</taxon>
        <taxon>Pseudomonadota</taxon>
        <taxon>Betaproteobacteria</taxon>
        <taxon>Neisseriales</taxon>
        <taxon>Chitinibacteraceae</taxon>
        <taxon>Iodobacter</taxon>
    </lineage>
</organism>
<gene>
    <name evidence="2" type="ORF">EJO50_07675</name>
</gene>
<dbReference type="KEGG" id="iod:EJO50_07675"/>
<proteinExistence type="predicted"/>
<sequence length="284" mass="32704">MQLTTLPAFLSEQHESIKLDLQKNNIATPIYALIDLANTDNARRWLRIMQADKGYCLFDGTPESTAKTEAPWLVRVDQNEYLLNETITAALLGDCCSWICSGLPPAELAQRLNARLDVKLEGQLALLRFYDPRILPSLLAVLEAPVQRDFLALGEHWFWLGRDGLLFKQAIDEDEHDLLKWPLALSDKQQEPLMKMAETDQLQVQLGEQFPSLFYPMTRAARFQFVQMQRDQAIQNEFTQFMDQLYYCALALQWGPHFNHEEKWQAVLAEGRVHTLELAIKNAK</sequence>
<dbReference type="OrthoDB" id="6981030at2"/>
<name>A0A3S8ZS94_9NEIS</name>
<evidence type="ECO:0000313" key="3">
    <source>
        <dbReference type="Proteomes" id="UP000282438"/>
    </source>
</evidence>
<dbReference type="EMBL" id="CP034433">
    <property type="protein sequence ID" value="AZN36380.1"/>
    <property type="molecule type" value="Genomic_DNA"/>
</dbReference>
<evidence type="ECO:0000259" key="1">
    <source>
        <dbReference type="Pfam" id="PF13503"/>
    </source>
</evidence>
<dbReference type="Proteomes" id="UP000282438">
    <property type="component" value="Chromosome"/>
</dbReference>
<reference evidence="2 3" key="1">
    <citation type="submission" date="2018-12" db="EMBL/GenBank/DDBJ databases">
        <title>Complete genome sequence of Iodobacter sp. H11R3.</title>
        <authorList>
            <person name="Bae J.-W."/>
        </authorList>
    </citation>
    <scope>NUCLEOTIDE SEQUENCE [LARGE SCALE GENOMIC DNA]</scope>
    <source>
        <strain evidence="2 3">H11R3</strain>
    </source>
</reference>
<dbReference type="RefSeq" id="WP_125973007.1">
    <property type="nucleotide sequence ID" value="NZ_CP034433.1"/>
</dbReference>
<keyword evidence="3" id="KW-1185">Reference proteome</keyword>
<dbReference type="Pfam" id="PF13503">
    <property type="entry name" value="DUF4123"/>
    <property type="match status" value="1"/>
</dbReference>
<protein>
    <submittedName>
        <fullName evidence="2">DUF4123 domain-containing protein</fullName>
    </submittedName>
</protein>
<dbReference type="InterPro" id="IPR025391">
    <property type="entry name" value="DUF4123"/>
</dbReference>
<evidence type="ECO:0000313" key="2">
    <source>
        <dbReference type="EMBL" id="AZN36380.1"/>
    </source>
</evidence>